<evidence type="ECO:0000313" key="2">
    <source>
        <dbReference type="EMBL" id="ELP66847.1"/>
    </source>
</evidence>
<feature type="region of interest" description="Disordered" evidence="1">
    <location>
        <begin position="1"/>
        <end position="83"/>
    </location>
</feature>
<accession>L7F6A6</accession>
<dbReference type="Proteomes" id="UP000010931">
    <property type="component" value="Unassembled WGS sequence"/>
</dbReference>
<proteinExistence type="predicted"/>
<dbReference type="AlphaFoldDB" id="L7F6A6"/>
<sequence length="83" mass="8465">MSARAAPANLPAQARTFSTGPHFQPVRNLSAQARIPSPSGTSQRRPAFPARPAFEDKARSGPERGSGGAAPRNGMGRVGAAGA</sequence>
<evidence type="ECO:0000256" key="1">
    <source>
        <dbReference type="SAM" id="MobiDB-lite"/>
    </source>
</evidence>
<keyword evidence="3" id="KW-1185">Reference proteome</keyword>
<feature type="non-terminal residue" evidence="2">
    <location>
        <position position="83"/>
    </location>
</feature>
<feature type="compositionally biased region" description="Basic and acidic residues" evidence="1">
    <location>
        <begin position="53"/>
        <end position="62"/>
    </location>
</feature>
<protein>
    <submittedName>
        <fullName evidence="2">Uncharacterized protein</fullName>
    </submittedName>
</protein>
<dbReference type="EMBL" id="AEJB01000325">
    <property type="protein sequence ID" value="ELP66847.1"/>
    <property type="molecule type" value="Genomic_DNA"/>
</dbReference>
<organism evidence="2 3">
    <name type="scientific">Streptomyces turgidiscabies (strain Car8)</name>
    <dbReference type="NCBI Taxonomy" id="698760"/>
    <lineage>
        <taxon>Bacteria</taxon>
        <taxon>Bacillati</taxon>
        <taxon>Actinomycetota</taxon>
        <taxon>Actinomycetes</taxon>
        <taxon>Kitasatosporales</taxon>
        <taxon>Streptomycetaceae</taxon>
        <taxon>Streptomyces</taxon>
    </lineage>
</organism>
<name>L7F6A6_STRT8</name>
<evidence type="ECO:0000313" key="3">
    <source>
        <dbReference type="Proteomes" id="UP000010931"/>
    </source>
</evidence>
<comment type="caution">
    <text evidence="2">The sequence shown here is derived from an EMBL/GenBank/DDBJ whole genome shotgun (WGS) entry which is preliminary data.</text>
</comment>
<feature type="compositionally biased region" description="Polar residues" evidence="1">
    <location>
        <begin position="16"/>
        <end position="31"/>
    </location>
</feature>
<reference evidence="2 3" key="1">
    <citation type="journal article" date="2011" name="Plasmid">
        <title>Streptomyces turgidiscabies Car8 contains a modular pathogenicity island that shares virulence genes with other actinobacterial plant pathogens.</title>
        <authorList>
            <person name="Huguet-Tapia J.C."/>
            <person name="Badger J.H."/>
            <person name="Loria R."/>
            <person name="Pettis G.S."/>
        </authorList>
    </citation>
    <scope>NUCLEOTIDE SEQUENCE [LARGE SCALE GENOMIC DNA]</scope>
    <source>
        <strain evidence="2 3">Car8</strain>
    </source>
</reference>
<feature type="compositionally biased region" description="Low complexity" evidence="1">
    <location>
        <begin position="1"/>
        <end position="15"/>
    </location>
</feature>
<gene>
    <name evidence="2" type="ORF">STRTUCAR8_04792</name>
</gene>